<sequence>MNSQKILTIIAGVVGIIAMFFLIRIIGVGDEAIKAGESSGTVNTFMYIAYAILAITLVLVVLFTLKNVFSNPATLKSTLMGVGAFVLLFLICYFAFAKGVETPMRDGEVLSEGNSKLVGAGLFMFYALAIIAVGTMLFTGIKKMIK</sequence>
<reference evidence="3" key="1">
    <citation type="journal article" date="2019" name="Int. J. Syst. Evol. Microbiol.">
        <title>The Global Catalogue of Microorganisms (GCM) 10K type strain sequencing project: providing services to taxonomists for standard genome sequencing and annotation.</title>
        <authorList>
            <consortium name="The Broad Institute Genomics Platform"/>
            <consortium name="The Broad Institute Genome Sequencing Center for Infectious Disease"/>
            <person name="Wu L."/>
            <person name="Ma J."/>
        </authorList>
    </citation>
    <scope>NUCLEOTIDE SEQUENCE [LARGE SCALE GENOMIC DNA]</scope>
    <source>
        <strain evidence="3">KCTC 32141</strain>
    </source>
</reference>
<evidence type="ECO:0000256" key="1">
    <source>
        <dbReference type="SAM" id="Phobius"/>
    </source>
</evidence>
<evidence type="ECO:0000313" key="2">
    <source>
        <dbReference type="EMBL" id="MFD2822279.1"/>
    </source>
</evidence>
<feature type="transmembrane region" description="Helical" evidence="1">
    <location>
        <begin position="47"/>
        <end position="65"/>
    </location>
</feature>
<dbReference type="RefSeq" id="WP_379897654.1">
    <property type="nucleotide sequence ID" value="NZ_JBHUOV010000001.1"/>
</dbReference>
<feature type="transmembrane region" description="Helical" evidence="1">
    <location>
        <begin position="7"/>
        <end position="27"/>
    </location>
</feature>
<dbReference type="EMBL" id="JBHUOV010000001">
    <property type="protein sequence ID" value="MFD2822279.1"/>
    <property type="molecule type" value="Genomic_DNA"/>
</dbReference>
<evidence type="ECO:0000313" key="3">
    <source>
        <dbReference type="Proteomes" id="UP001597533"/>
    </source>
</evidence>
<keyword evidence="1" id="KW-0472">Membrane</keyword>
<keyword evidence="1" id="KW-0812">Transmembrane</keyword>
<proteinExistence type="predicted"/>
<comment type="caution">
    <text evidence="2">The sequence shown here is derived from an EMBL/GenBank/DDBJ whole genome shotgun (WGS) entry which is preliminary data.</text>
</comment>
<keyword evidence="3" id="KW-1185">Reference proteome</keyword>
<name>A0ABW5WIH2_9FLAO</name>
<feature type="transmembrane region" description="Helical" evidence="1">
    <location>
        <begin position="77"/>
        <end position="97"/>
    </location>
</feature>
<organism evidence="2 3">
    <name type="scientific">Lacinutrix iliipiscaria</name>
    <dbReference type="NCBI Taxonomy" id="1230532"/>
    <lineage>
        <taxon>Bacteria</taxon>
        <taxon>Pseudomonadati</taxon>
        <taxon>Bacteroidota</taxon>
        <taxon>Flavobacteriia</taxon>
        <taxon>Flavobacteriales</taxon>
        <taxon>Flavobacteriaceae</taxon>
        <taxon>Lacinutrix</taxon>
    </lineage>
</organism>
<dbReference type="Proteomes" id="UP001597533">
    <property type="component" value="Unassembled WGS sequence"/>
</dbReference>
<accession>A0ABW5WIH2</accession>
<feature type="transmembrane region" description="Helical" evidence="1">
    <location>
        <begin position="117"/>
        <end position="141"/>
    </location>
</feature>
<keyword evidence="1" id="KW-1133">Transmembrane helix</keyword>
<protein>
    <submittedName>
        <fullName evidence="2">Uncharacterized protein</fullName>
    </submittedName>
</protein>
<gene>
    <name evidence="2" type="ORF">ACFS5M_01270</name>
</gene>